<gene>
    <name evidence="2" type="ORF">IEQ34_000173</name>
</gene>
<dbReference type="InterPro" id="IPR040381">
    <property type="entry name" value="At4g14450-like"/>
</dbReference>
<sequence length="186" mass="20553">MSLVDYASSSEDEEVAEDEEPQHYKQDTRDERRVEKERPDESAAAAAAATVPLQFPQCQQKSSSSHSTYRHPDIVVPSNALSMEKLPDASILLSSPSFSPQQYTGTDHSSRIASTIAEIASRKREPNGSGFIHPPNKHPRGNLPHSRNIPDTVSGTLIPPQLKGRSNVVTEDIKKFFVNRHREPSG</sequence>
<dbReference type="PANTHER" id="PTHR33912">
    <property type="entry name" value="OS01G0939400 PROTEIN"/>
    <property type="match status" value="1"/>
</dbReference>
<protein>
    <submittedName>
        <fullName evidence="2">Uncharacterized protein</fullName>
    </submittedName>
</protein>
<feature type="region of interest" description="Disordered" evidence="1">
    <location>
        <begin position="121"/>
        <end position="162"/>
    </location>
</feature>
<accession>A0AAV7HT77</accession>
<feature type="region of interest" description="Disordered" evidence="1">
    <location>
        <begin position="1"/>
        <end position="72"/>
    </location>
</feature>
<name>A0AAV7HT77_DENCH</name>
<dbReference type="Proteomes" id="UP000775213">
    <property type="component" value="Unassembled WGS sequence"/>
</dbReference>
<dbReference type="EMBL" id="JAGFBR010000001">
    <property type="protein sequence ID" value="KAH0470450.1"/>
    <property type="molecule type" value="Genomic_DNA"/>
</dbReference>
<proteinExistence type="predicted"/>
<dbReference type="AlphaFoldDB" id="A0AAV7HT77"/>
<reference evidence="2 3" key="1">
    <citation type="journal article" date="2021" name="Hortic Res">
        <title>Chromosome-scale assembly of the Dendrobium chrysotoxum genome enhances the understanding of orchid evolution.</title>
        <authorList>
            <person name="Zhang Y."/>
            <person name="Zhang G.Q."/>
            <person name="Zhang D."/>
            <person name="Liu X.D."/>
            <person name="Xu X.Y."/>
            <person name="Sun W.H."/>
            <person name="Yu X."/>
            <person name="Zhu X."/>
            <person name="Wang Z.W."/>
            <person name="Zhao X."/>
            <person name="Zhong W.Y."/>
            <person name="Chen H."/>
            <person name="Yin W.L."/>
            <person name="Huang T."/>
            <person name="Niu S.C."/>
            <person name="Liu Z.J."/>
        </authorList>
    </citation>
    <scope>NUCLEOTIDE SEQUENCE [LARGE SCALE GENOMIC DNA]</scope>
    <source>
        <strain evidence="2">Lindl</strain>
    </source>
</reference>
<organism evidence="2 3">
    <name type="scientific">Dendrobium chrysotoxum</name>
    <name type="common">Orchid</name>
    <dbReference type="NCBI Taxonomy" id="161865"/>
    <lineage>
        <taxon>Eukaryota</taxon>
        <taxon>Viridiplantae</taxon>
        <taxon>Streptophyta</taxon>
        <taxon>Embryophyta</taxon>
        <taxon>Tracheophyta</taxon>
        <taxon>Spermatophyta</taxon>
        <taxon>Magnoliopsida</taxon>
        <taxon>Liliopsida</taxon>
        <taxon>Asparagales</taxon>
        <taxon>Orchidaceae</taxon>
        <taxon>Epidendroideae</taxon>
        <taxon>Malaxideae</taxon>
        <taxon>Dendrobiinae</taxon>
        <taxon>Dendrobium</taxon>
    </lineage>
</organism>
<evidence type="ECO:0000256" key="1">
    <source>
        <dbReference type="SAM" id="MobiDB-lite"/>
    </source>
</evidence>
<feature type="compositionally biased region" description="Polar residues" evidence="1">
    <location>
        <begin position="56"/>
        <end position="67"/>
    </location>
</feature>
<feature type="compositionally biased region" description="Basic and acidic residues" evidence="1">
    <location>
        <begin position="21"/>
        <end position="41"/>
    </location>
</feature>
<comment type="caution">
    <text evidence="2">The sequence shown here is derived from an EMBL/GenBank/DDBJ whole genome shotgun (WGS) entry which is preliminary data.</text>
</comment>
<evidence type="ECO:0000313" key="3">
    <source>
        <dbReference type="Proteomes" id="UP000775213"/>
    </source>
</evidence>
<feature type="compositionally biased region" description="Acidic residues" evidence="1">
    <location>
        <begin position="10"/>
        <end position="20"/>
    </location>
</feature>
<dbReference type="PANTHER" id="PTHR33912:SF3">
    <property type="entry name" value="OS01G0939400 PROTEIN"/>
    <property type="match status" value="1"/>
</dbReference>
<evidence type="ECO:0000313" key="2">
    <source>
        <dbReference type="EMBL" id="KAH0470450.1"/>
    </source>
</evidence>
<keyword evidence="3" id="KW-1185">Reference proteome</keyword>